<protein>
    <submittedName>
        <fullName evidence="1">Uncharacterized protein</fullName>
    </submittedName>
</protein>
<evidence type="ECO:0000313" key="2">
    <source>
        <dbReference type="Proteomes" id="UP000615446"/>
    </source>
</evidence>
<comment type="caution">
    <text evidence="1">The sequence shown here is derived from an EMBL/GenBank/DDBJ whole genome shotgun (WGS) entry which is preliminary data.</text>
</comment>
<name>A0A8H3QP53_9GLOM</name>
<reference evidence="1" key="1">
    <citation type="submission" date="2019-10" db="EMBL/GenBank/DDBJ databases">
        <title>Conservation and host-specific expression of non-tandemly repeated heterogenous ribosome RNA gene in arbuscular mycorrhizal fungi.</title>
        <authorList>
            <person name="Maeda T."/>
            <person name="Kobayashi Y."/>
            <person name="Nakagawa T."/>
            <person name="Ezawa T."/>
            <person name="Yamaguchi K."/>
            <person name="Bino T."/>
            <person name="Nishimoto Y."/>
            <person name="Shigenobu S."/>
            <person name="Kawaguchi M."/>
        </authorList>
    </citation>
    <scope>NUCLEOTIDE SEQUENCE</scope>
    <source>
        <strain evidence="1">HR1</strain>
    </source>
</reference>
<organism evidence="1 2">
    <name type="scientific">Rhizophagus clarus</name>
    <dbReference type="NCBI Taxonomy" id="94130"/>
    <lineage>
        <taxon>Eukaryota</taxon>
        <taxon>Fungi</taxon>
        <taxon>Fungi incertae sedis</taxon>
        <taxon>Mucoromycota</taxon>
        <taxon>Glomeromycotina</taxon>
        <taxon>Glomeromycetes</taxon>
        <taxon>Glomerales</taxon>
        <taxon>Glomeraceae</taxon>
        <taxon>Rhizophagus</taxon>
    </lineage>
</organism>
<gene>
    <name evidence="1" type="ORF">RCL2_001096100</name>
</gene>
<sequence>MVCLMISNFTNELMIKDELYRRRIMFKILKFVLRTACYKKIAELNFRVIVRVSIDACSGRDRRVIYTTE</sequence>
<dbReference type="EMBL" id="BLAL01000074">
    <property type="protein sequence ID" value="GES83809.1"/>
    <property type="molecule type" value="Genomic_DNA"/>
</dbReference>
<proteinExistence type="predicted"/>
<accession>A0A8H3QP53</accession>
<dbReference type="AlphaFoldDB" id="A0A8H3QP53"/>
<dbReference type="Proteomes" id="UP000615446">
    <property type="component" value="Unassembled WGS sequence"/>
</dbReference>
<evidence type="ECO:0000313" key="1">
    <source>
        <dbReference type="EMBL" id="GES83809.1"/>
    </source>
</evidence>